<proteinExistence type="predicted"/>
<dbReference type="AlphaFoldDB" id="A0A6A6TJK3"/>
<evidence type="ECO:0000313" key="3">
    <source>
        <dbReference type="Proteomes" id="UP000799324"/>
    </source>
</evidence>
<sequence length="62" mass="6937">MAARPRPDGAGRHALLGHATLAETESATPFAHSDIITPRTDRPEVRRSQPKGHRVIMRRLWS</sequence>
<name>A0A6A6TJK3_9PLEO</name>
<dbReference type="Proteomes" id="UP000799324">
    <property type="component" value="Unassembled WGS sequence"/>
</dbReference>
<keyword evidence="3" id="KW-1185">Reference proteome</keyword>
<feature type="region of interest" description="Disordered" evidence="1">
    <location>
        <begin position="22"/>
        <end position="62"/>
    </location>
</feature>
<dbReference type="EMBL" id="MU004305">
    <property type="protein sequence ID" value="KAF2659606.1"/>
    <property type="molecule type" value="Genomic_DNA"/>
</dbReference>
<reference evidence="2" key="1">
    <citation type="journal article" date="2020" name="Stud. Mycol.">
        <title>101 Dothideomycetes genomes: a test case for predicting lifestyles and emergence of pathogens.</title>
        <authorList>
            <person name="Haridas S."/>
            <person name="Albert R."/>
            <person name="Binder M."/>
            <person name="Bloem J."/>
            <person name="Labutti K."/>
            <person name="Salamov A."/>
            <person name="Andreopoulos B."/>
            <person name="Baker S."/>
            <person name="Barry K."/>
            <person name="Bills G."/>
            <person name="Bluhm B."/>
            <person name="Cannon C."/>
            <person name="Castanera R."/>
            <person name="Culley D."/>
            <person name="Daum C."/>
            <person name="Ezra D."/>
            <person name="Gonzalez J."/>
            <person name="Henrissat B."/>
            <person name="Kuo A."/>
            <person name="Liang C."/>
            <person name="Lipzen A."/>
            <person name="Lutzoni F."/>
            <person name="Magnuson J."/>
            <person name="Mondo S."/>
            <person name="Nolan M."/>
            <person name="Ohm R."/>
            <person name="Pangilinan J."/>
            <person name="Park H.-J."/>
            <person name="Ramirez L."/>
            <person name="Alfaro M."/>
            <person name="Sun H."/>
            <person name="Tritt A."/>
            <person name="Yoshinaga Y."/>
            <person name="Zwiers L.-H."/>
            <person name="Turgeon B."/>
            <person name="Goodwin S."/>
            <person name="Spatafora J."/>
            <person name="Crous P."/>
            <person name="Grigoriev I."/>
        </authorList>
    </citation>
    <scope>NUCLEOTIDE SEQUENCE</scope>
    <source>
        <strain evidence="2">CBS 122681</strain>
    </source>
</reference>
<feature type="compositionally biased region" description="Basic residues" evidence="1">
    <location>
        <begin position="48"/>
        <end position="62"/>
    </location>
</feature>
<organism evidence="2 3">
    <name type="scientific">Lophiostoma macrostomum CBS 122681</name>
    <dbReference type="NCBI Taxonomy" id="1314788"/>
    <lineage>
        <taxon>Eukaryota</taxon>
        <taxon>Fungi</taxon>
        <taxon>Dikarya</taxon>
        <taxon>Ascomycota</taxon>
        <taxon>Pezizomycotina</taxon>
        <taxon>Dothideomycetes</taxon>
        <taxon>Pleosporomycetidae</taxon>
        <taxon>Pleosporales</taxon>
        <taxon>Lophiostomataceae</taxon>
        <taxon>Lophiostoma</taxon>
    </lineage>
</organism>
<evidence type="ECO:0000313" key="2">
    <source>
        <dbReference type="EMBL" id="KAF2659606.1"/>
    </source>
</evidence>
<accession>A0A6A6TJK3</accession>
<evidence type="ECO:0000256" key="1">
    <source>
        <dbReference type="SAM" id="MobiDB-lite"/>
    </source>
</evidence>
<protein>
    <submittedName>
        <fullName evidence="2">Uncharacterized protein</fullName>
    </submittedName>
</protein>
<gene>
    <name evidence="2" type="ORF">K491DRAFT_688956</name>
</gene>